<proteinExistence type="predicted"/>
<name>U1PIB2_9EURY</name>
<dbReference type="AlphaFoldDB" id="U1PIB2"/>
<feature type="compositionally biased region" description="Basic and acidic residues" evidence="1">
    <location>
        <begin position="1"/>
        <end position="23"/>
    </location>
</feature>
<dbReference type="Proteomes" id="UP000030649">
    <property type="component" value="Unassembled WGS sequence"/>
</dbReference>
<accession>U1PIB2</accession>
<feature type="domain" description="Molybdopterin cofactor biosynthesis MoaD-related C-terminal" evidence="2">
    <location>
        <begin position="45"/>
        <end position="125"/>
    </location>
</feature>
<feature type="region of interest" description="Disordered" evidence="1">
    <location>
        <begin position="1"/>
        <end position="34"/>
    </location>
</feature>
<evidence type="ECO:0000256" key="1">
    <source>
        <dbReference type="SAM" id="MobiDB-lite"/>
    </source>
</evidence>
<evidence type="ECO:0000259" key="2">
    <source>
        <dbReference type="Pfam" id="PF09189"/>
    </source>
</evidence>
<dbReference type="Pfam" id="PF09189">
    <property type="entry name" value="MoaD_arch"/>
    <property type="match status" value="1"/>
</dbReference>
<dbReference type="STRING" id="1238424.J07HQW1_03423"/>
<organism evidence="3 4">
    <name type="scientific">Haloquadratum walsbyi J07HQW1</name>
    <dbReference type="NCBI Taxonomy" id="1238424"/>
    <lineage>
        <taxon>Archaea</taxon>
        <taxon>Methanobacteriati</taxon>
        <taxon>Methanobacteriota</taxon>
        <taxon>Stenosarchaea group</taxon>
        <taxon>Halobacteria</taxon>
        <taxon>Halobacteriales</taxon>
        <taxon>Haloferacaceae</taxon>
        <taxon>Haloquadratum</taxon>
    </lineage>
</organism>
<protein>
    <recommendedName>
        <fullName evidence="2">Molybdopterin cofactor biosynthesis MoaD-related C-terminal domain-containing protein</fullName>
    </recommendedName>
</protein>
<dbReference type="InterPro" id="IPR036473">
    <property type="entry name" value="Mopterin_CF_MoaD-rel_C_sf"/>
</dbReference>
<evidence type="ECO:0000313" key="4">
    <source>
        <dbReference type="Proteomes" id="UP000030649"/>
    </source>
</evidence>
<gene>
    <name evidence="3" type="ORF">J07HQW1_03423</name>
</gene>
<dbReference type="Gene3D" id="3.30.1370.80">
    <property type="entry name" value="Molybdopterin cofactor biosynthesis MoaD-related, C-terminal domain"/>
    <property type="match status" value="1"/>
</dbReference>
<dbReference type="EMBL" id="KE356560">
    <property type="protein sequence ID" value="ERG93362.1"/>
    <property type="molecule type" value="Genomic_DNA"/>
</dbReference>
<dbReference type="HOGENOM" id="CLU_1987576_0_0_2"/>
<sequence>MSDAHSTDDTRTERSADNTERVGTESSADDADMDAVSDIDIVTVERSYRGISVRLARHYLEKLGGEVVDTNNIQAESWSATLSAETVGVGPTLELTEVTVAFTGSQDALDTLIDRFSQKAMRAGG</sequence>
<dbReference type="InterPro" id="IPR015272">
    <property type="entry name" value="MoadD_C"/>
</dbReference>
<reference evidence="3 4" key="1">
    <citation type="journal article" date="2013" name="PLoS ONE">
        <title>Assembly-driven community genomics of a hypersaline microbial ecosystem.</title>
        <authorList>
            <person name="Podell S."/>
            <person name="Ugalde J.A."/>
            <person name="Narasingarao P."/>
            <person name="Banfield J.F."/>
            <person name="Heidelberg K.B."/>
            <person name="Allen E.E."/>
        </authorList>
    </citation>
    <scope>NUCLEOTIDE SEQUENCE [LARGE SCALE GENOMIC DNA]</scope>
    <source>
        <strain evidence="4">J07HQW1</strain>
    </source>
</reference>
<evidence type="ECO:0000313" key="3">
    <source>
        <dbReference type="EMBL" id="ERG93362.1"/>
    </source>
</evidence>